<keyword evidence="1" id="KW-0004">4Fe-4S</keyword>
<dbReference type="InterPro" id="IPR039650">
    <property type="entry name" value="HdrA-like"/>
</dbReference>
<dbReference type="Proteomes" id="UP001214553">
    <property type="component" value="Chromosome"/>
</dbReference>
<dbReference type="SUPFAM" id="SSF51905">
    <property type="entry name" value="FAD/NAD(P)-binding domain"/>
    <property type="match status" value="1"/>
</dbReference>
<evidence type="ECO:0000256" key="5">
    <source>
        <dbReference type="ARBA" id="ARBA00023014"/>
    </source>
</evidence>
<name>A0ABY8C0W0_9MICO</name>
<evidence type="ECO:0000256" key="3">
    <source>
        <dbReference type="ARBA" id="ARBA00023002"/>
    </source>
</evidence>
<dbReference type="PRINTS" id="PR00469">
    <property type="entry name" value="PNDRDTASEII"/>
</dbReference>
<keyword evidence="7" id="KW-1185">Reference proteome</keyword>
<evidence type="ECO:0000313" key="6">
    <source>
        <dbReference type="EMBL" id="WEG09377.1"/>
    </source>
</evidence>
<dbReference type="Gene3D" id="3.50.50.60">
    <property type="entry name" value="FAD/NAD(P)-binding domain"/>
    <property type="match status" value="1"/>
</dbReference>
<dbReference type="PANTHER" id="PTHR43498:SF1">
    <property type="entry name" value="COB--COM HETERODISULFIDE REDUCTASE IRON-SULFUR SUBUNIT A"/>
    <property type="match status" value="1"/>
</dbReference>
<organism evidence="6 7">
    <name type="scientific">Microbacterium horticulturae</name>
    <dbReference type="NCBI Taxonomy" id="3028316"/>
    <lineage>
        <taxon>Bacteria</taxon>
        <taxon>Bacillati</taxon>
        <taxon>Actinomycetota</taxon>
        <taxon>Actinomycetes</taxon>
        <taxon>Micrococcales</taxon>
        <taxon>Microbacteriaceae</taxon>
        <taxon>Microbacterium</taxon>
    </lineage>
</organism>
<dbReference type="EMBL" id="CP119108">
    <property type="protein sequence ID" value="WEG09377.1"/>
    <property type="molecule type" value="Genomic_DNA"/>
</dbReference>
<evidence type="ECO:0000256" key="1">
    <source>
        <dbReference type="ARBA" id="ARBA00022485"/>
    </source>
</evidence>
<evidence type="ECO:0000313" key="7">
    <source>
        <dbReference type="Proteomes" id="UP001214553"/>
    </source>
</evidence>
<keyword evidence="3" id="KW-0560">Oxidoreductase</keyword>
<evidence type="ECO:0000256" key="4">
    <source>
        <dbReference type="ARBA" id="ARBA00023004"/>
    </source>
</evidence>
<reference evidence="6 7" key="1">
    <citation type="submission" date="2023-03" db="EMBL/GenBank/DDBJ databases">
        <title>Genome sequence of Microbacterium sp. KACC 23027.</title>
        <authorList>
            <person name="Kim S."/>
            <person name="Heo J."/>
            <person name="Kwon S.-W."/>
        </authorList>
    </citation>
    <scope>NUCLEOTIDE SEQUENCE [LARGE SCALE GENOMIC DNA]</scope>
    <source>
        <strain evidence="6 7">KACC 23027</strain>
    </source>
</reference>
<dbReference type="InterPro" id="IPR036188">
    <property type="entry name" value="FAD/NAD-bd_sf"/>
</dbReference>
<proteinExistence type="predicted"/>
<accession>A0ABY8C0W0</accession>
<dbReference type="RefSeq" id="WP_275278701.1">
    <property type="nucleotide sequence ID" value="NZ_CP119108.1"/>
</dbReference>
<gene>
    <name evidence="6" type="ORF">PU630_02075</name>
</gene>
<sequence length="421" mass="45168">MHDTVTTRYVDADVVVIGGGSAGIAAAVGAAHAGADVVLVEQYGFLGGAASSSSVLTYCGFFDQTRTQVVRGVGQLLIDKLRQNDVYRTHTIPETGNTVVLLDREMTKRACDELVTDAGVRLFLHTTVIGAQTDGAHVREVEAAHRGGRLVFRAPAFVDCSGDGVLLAHSDAAVTVAPPAQRQASTLVMCVGGVDEDADLSAAGMTDAVEQYRARTGIELVRTSGIAARLPISREVMLLLADAHRDALDVDEITGSEVDGRRQCWQYLEAFRGQLRGWSRAFLATTGPQIGIRETRRLRGRDTVTAADVSSGRRRPEDAIARCGWPMERHVVPGLTQYGGIKDKEWYDIPYGAICSVNRTNLWAGGRLTSSDARAYASLRVMGTSFATGHACGIAAALYSHSGVHDSERTRRELQDQGALI</sequence>
<keyword evidence="4" id="KW-0408">Iron</keyword>
<dbReference type="PANTHER" id="PTHR43498">
    <property type="entry name" value="FERREDOXIN:COB-COM HETERODISULFIDE REDUCTASE SUBUNIT A"/>
    <property type="match status" value="1"/>
</dbReference>
<keyword evidence="5" id="KW-0411">Iron-sulfur</keyword>
<protein>
    <submittedName>
        <fullName evidence="6">FAD-dependent oxidoreductase</fullName>
    </submittedName>
</protein>
<keyword evidence="2" id="KW-0479">Metal-binding</keyword>
<evidence type="ECO:0000256" key="2">
    <source>
        <dbReference type="ARBA" id="ARBA00022723"/>
    </source>
</evidence>
<dbReference type="Pfam" id="PF12831">
    <property type="entry name" value="FAD_oxidored"/>
    <property type="match status" value="1"/>
</dbReference>